<dbReference type="PROSITE" id="PS51318">
    <property type="entry name" value="TAT"/>
    <property type="match status" value="1"/>
</dbReference>
<dbReference type="RefSeq" id="WP_260189244.1">
    <property type="nucleotide sequence ID" value="NZ_JAFFZE010000004.1"/>
</dbReference>
<evidence type="ECO:0000256" key="1">
    <source>
        <dbReference type="SAM" id="SignalP"/>
    </source>
</evidence>
<sequence>MSKTREGRTRRGTLAAVAALAGAAALVTVPGAAASTTAAPTWHQSWNETAYRGQVEVVRTPRGPADPDVLTGTVFVDHDRDSASDRRERGLAGVEVSNGRDVVTTDRHGRYRLPVYDNMTVFITQPAGYQVPVDEHNVAQFHYNHLPAGSPPLRYGGIAPTGPVPDAVNFPLVRSRDTGSREQHCVIAGDLQTYDRTEVEYARRGAIRDLSRRHDYEGCGSLFIGDVVGDDLSLYPDVKGLTALTNGPARFLPGNHDLDFDAATAEHSFDTFRAELAPAYYSYDVGDVHVVALNTVRYPCTPDVDNADGLRPGCDDPVNDPSYNGRLDEDQLRWLERDLAKVDDDKLVLVASHIGLLNFADEGSAIHQVDQVREVYDLLAGRKAVAVSGHSHSIENMRTGDLVKGWQDLFGVDGLPFPHITAGAISGDWYSGELTEDGYPTAIGRDGGRPGVVTLDIRGDEFRERYSVTGERDRVQTQLGINSPTYRDWYVERQAWNDDREGPAPELTDPLVVDRADLAGRTWLTTNFWMGSTGAEVKVRLDHDRPREAVRTQPMRGEDQRIGPEWSDPHAVAQQLVHGGSLADRSMHLWRFELPADLAPGGHRAVVTATDMHGRTFVDVLRFQVVEQR</sequence>
<protein>
    <submittedName>
        <fullName evidence="5">Calcineurin-like phosphoesterase family protein</fullName>
    </submittedName>
</protein>
<dbReference type="InterPro" id="IPR004843">
    <property type="entry name" value="Calcineurin-like_PHP"/>
</dbReference>
<dbReference type="InterPro" id="IPR032285">
    <property type="entry name" value="Metallophos_N"/>
</dbReference>
<keyword evidence="1" id="KW-0732">Signal</keyword>
<keyword evidence="6" id="KW-1185">Reference proteome</keyword>
<evidence type="ECO:0000259" key="4">
    <source>
        <dbReference type="Pfam" id="PF16371"/>
    </source>
</evidence>
<dbReference type="InterPro" id="IPR013783">
    <property type="entry name" value="Ig-like_fold"/>
</dbReference>
<dbReference type="InterPro" id="IPR032288">
    <property type="entry name" value="Metallophos_C"/>
</dbReference>
<dbReference type="Pfam" id="PF16370">
    <property type="entry name" value="MetallophosC"/>
    <property type="match status" value="1"/>
</dbReference>
<evidence type="ECO:0000259" key="2">
    <source>
        <dbReference type="Pfam" id="PF00149"/>
    </source>
</evidence>
<name>A0ABT2J202_9PSEU</name>
<feature type="chain" id="PRO_5046861219" evidence="1">
    <location>
        <begin position="35"/>
        <end position="629"/>
    </location>
</feature>
<dbReference type="InterPro" id="IPR051918">
    <property type="entry name" value="STPP_CPPED1"/>
</dbReference>
<dbReference type="PANTHER" id="PTHR43143:SF6">
    <property type="entry name" value="BLL3016 PROTEIN"/>
    <property type="match status" value="1"/>
</dbReference>
<feature type="domain" description="Calcineurin-like phosphoesterase C-terminal" evidence="3">
    <location>
        <begin position="422"/>
        <end position="617"/>
    </location>
</feature>
<evidence type="ECO:0000259" key="3">
    <source>
        <dbReference type="Pfam" id="PF16370"/>
    </source>
</evidence>
<accession>A0ABT2J202</accession>
<reference evidence="5 6" key="1">
    <citation type="submission" date="2021-02" db="EMBL/GenBank/DDBJ databases">
        <title>Actinophytocola xerophila sp. nov., isolated from soil of cotton cropping field.</title>
        <authorList>
            <person name="Huang R."/>
            <person name="Chen X."/>
            <person name="Ge X."/>
            <person name="Liu W."/>
        </authorList>
    </citation>
    <scope>NUCLEOTIDE SEQUENCE [LARGE SCALE GENOMIC DNA]</scope>
    <source>
        <strain evidence="5 6">S1-96</strain>
    </source>
</reference>
<dbReference type="Gene3D" id="3.60.21.10">
    <property type="match status" value="1"/>
</dbReference>
<evidence type="ECO:0000313" key="6">
    <source>
        <dbReference type="Proteomes" id="UP001156441"/>
    </source>
</evidence>
<feature type="signal peptide" evidence="1">
    <location>
        <begin position="1"/>
        <end position="34"/>
    </location>
</feature>
<feature type="domain" description="Calcineurin-like phosphoesterase N-terminal" evidence="4">
    <location>
        <begin position="86"/>
        <end position="145"/>
    </location>
</feature>
<dbReference type="Proteomes" id="UP001156441">
    <property type="component" value="Unassembled WGS sequence"/>
</dbReference>
<gene>
    <name evidence="5" type="ORF">JT362_01975</name>
</gene>
<dbReference type="EMBL" id="JAFFZE010000004">
    <property type="protein sequence ID" value="MCT2581887.1"/>
    <property type="molecule type" value="Genomic_DNA"/>
</dbReference>
<dbReference type="Pfam" id="PF00149">
    <property type="entry name" value="Metallophos"/>
    <property type="match status" value="1"/>
</dbReference>
<dbReference type="InterPro" id="IPR029052">
    <property type="entry name" value="Metallo-depent_PP-like"/>
</dbReference>
<organism evidence="5 6">
    <name type="scientific">Actinophytocola gossypii</name>
    <dbReference type="NCBI Taxonomy" id="2812003"/>
    <lineage>
        <taxon>Bacteria</taxon>
        <taxon>Bacillati</taxon>
        <taxon>Actinomycetota</taxon>
        <taxon>Actinomycetes</taxon>
        <taxon>Pseudonocardiales</taxon>
        <taxon>Pseudonocardiaceae</taxon>
    </lineage>
</organism>
<dbReference type="SUPFAM" id="SSF56300">
    <property type="entry name" value="Metallo-dependent phosphatases"/>
    <property type="match status" value="1"/>
</dbReference>
<comment type="caution">
    <text evidence="5">The sequence shown here is derived from an EMBL/GenBank/DDBJ whole genome shotgun (WGS) entry which is preliminary data.</text>
</comment>
<feature type="domain" description="Calcineurin-like phosphoesterase" evidence="2">
    <location>
        <begin position="187"/>
        <end position="392"/>
    </location>
</feature>
<dbReference type="Pfam" id="PF16371">
    <property type="entry name" value="MetallophosN"/>
    <property type="match status" value="1"/>
</dbReference>
<dbReference type="PANTHER" id="PTHR43143">
    <property type="entry name" value="METALLOPHOSPHOESTERASE, CALCINEURIN SUPERFAMILY"/>
    <property type="match status" value="1"/>
</dbReference>
<proteinExistence type="predicted"/>
<evidence type="ECO:0000313" key="5">
    <source>
        <dbReference type="EMBL" id="MCT2581887.1"/>
    </source>
</evidence>
<dbReference type="InterPro" id="IPR006311">
    <property type="entry name" value="TAT_signal"/>
</dbReference>
<dbReference type="Gene3D" id="2.60.40.10">
    <property type="entry name" value="Immunoglobulins"/>
    <property type="match status" value="1"/>
</dbReference>